<evidence type="ECO:0000313" key="2">
    <source>
        <dbReference type="EMBL" id="MFC5641300.1"/>
    </source>
</evidence>
<proteinExistence type="predicted"/>
<dbReference type="Proteomes" id="UP001596066">
    <property type="component" value="Unassembled WGS sequence"/>
</dbReference>
<dbReference type="PANTHER" id="PTHR42951:SF14">
    <property type="entry name" value="METALLO-BETA-LACTAMASE SUPERFAMILY PROTEIN"/>
    <property type="match status" value="1"/>
</dbReference>
<dbReference type="PANTHER" id="PTHR42951">
    <property type="entry name" value="METALLO-BETA-LACTAMASE DOMAIN-CONTAINING"/>
    <property type="match status" value="1"/>
</dbReference>
<evidence type="ECO:0000259" key="1">
    <source>
        <dbReference type="SMART" id="SM00849"/>
    </source>
</evidence>
<dbReference type="CDD" id="cd07739">
    <property type="entry name" value="metallo-hydrolase-like_MBL-fold"/>
    <property type="match status" value="1"/>
</dbReference>
<dbReference type="InterPro" id="IPR001279">
    <property type="entry name" value="Metallo-B-lactamas"/>
</dbReference>
<accession>A0ABW0V7J6</accession>
<dbReference type="SMART" id="SM00849">
    <property type="entry name" value="Lactamase_B"/>
    <property type="match status" value="1"/>
</dbReference>
<dbReference type="Gene3D" id="3.60.15.10">
    <property type="entry name" value="Ribonuclease Z/Hydroxyacylglutathione hydrolase-like"/>
    <property type="match status" value="1"/>
</dbReference>
<gene>
    <name evidence="2" type="ORF">ACFPZF_07985</name>
</gene>
<evidence type="ECO:0000313" key="3">
    <source>
        <dbReference type="Proteomes" id="UP001596066"/>
    </source>
</evidence>
<organism evidence="2 3">
    <name type="scientific">Kitasatospora cinereorecta</name>
    <dbReference type="NCBI Taxonomy" id="285560"/>
    <lineage>
        <taxon>Bacteria</taxon>
        <taxon>Bacillati</taxon>
        <taxon>Actinomycetota</taxon>
        <taxon>Actinomycetes</taxon>
        <taxon>Kitasatosporales</taxon>
        <taxon>Streptomycetaceae</taxon>
        <taxon>Kitasatospora</taxon>
    </lineage>
</organism>
<feature type="domain" description="Metallo-beta-lactamase" evidence="1">
    <location>
        <begin position="17"/>
        <end position="201"/>
    </location>
</feature>
<dbReference type="SUPFAM" id="SSF56281">
    <property type="entry name" value="Metallo-hydrolase/oxidoreductase"/>
    <property type="match status" value="1"/>
</dbReference>
<dbReference type="RefSeq" id="WP_346143315.1">
    <property type="nucleotide sequence ID" value="NZ_BAAAUA010000013.1"/>
</dbReference>
<protein>
    <submittedName>
        <fullName evidence="2">MBL fold metallo-hydrolase</fullName>
    </submittedName>
</protein>
<dbReference type="EMBL" id="JBHSOC010000011">
    <property type="protein sequence ID" value="MFC5641300.1"/>
    <property type="molecule type" value="Genomic_DNA"/>
</dbReference>
<name>A0ABW0V7J6_9ACTN</name>
<keyword evidence="3" id="KW-1185">Reference proteome</keyword>
<sequence length="267" mass="29248">MNPLEYRIIDFSDASLHKTSVLVLGMHQAVLVDAGFRLSDGRRLAQEVAASGRRLSAVFISHGDPDCYFGAEVLRDAFPEARFLAPAPVVARIEETYRDKVAAWARLGDELSTRLVALEALDDDALELEGHRLEVRGASLGLPDHHYLWEHRSRSLLGGVLLYEGVHVWTADTPHAAQREAWIDLLDEMETLDPFMVAAGHRLADGPDDATAIGWTRDYLKAFETELGKSSDAAGAEAGLKRRYPDAGLPLAAELGTKVAKGELPWG</sequence>
<comment type="caution">
    <text evidence="2">The sequence shown here is derived from an EMBL/GenBank/DDBJ whole genome shotgun (WGS) entry which is preliminary data.</text>
</comment>
<dbReference type="InterPro" id="IPR036866">
    <property type="entry name" value="RibonucZ/Hydroxyglut_hydro"/>
</dbReference>
<dbReference type="Pfam" id="PF00753">
    <property type="entry name" value="Lactamase_B"/>
    <property type="match status" value="1"/>
</dbReference>
<reference evidence="3" key="1">
    <citation type="journal article" date="2019" name="Int. J. Syst. Evol. Microbiol.">
        <title>The Global Catalogue of Microorganisms (GCM) 10K type strain sequencing project: providing services to taxonomists for standard genome sequencing and annotation.</title>
        <authorList>
            <consortium name="The Broad Institute Genomics Platform"/>
            <consortium name="The Broad Institute Genome Sequencing Center for Infectious Disease"/>
            <person name="Wu L."/>
            <person name="Ma J."/>
        </authorList>
    </citation>
    <scope>NUCLEOTIDE SEQUENCE [LARGE SCALE GENOMIC DNA]</scope>
    <source>
        <strain evidence="3">CGMCC 4.1622</strain>
    </source>
</reference>
<dbReference type="InterPro" id="IPR050855">
    <property type="entry name" value="NDM-1-like"/>
</dbReference>